<feature type="transmembrane region" description="Helical" evidence="5">
    <location>
        <begin position="264"/>
        <end position="285"/>
    </location>
</feature>
<dbReference type="Pfam" id="PF05992">
    <property type="entry name" value="SbmA_BacA"/>
    <property type="match status" value="1"/>
</dbReference>
<evidence type="ECO:0000256" key="5">
    <source>
        <dbReference type="SAM" id="Phobius"/>
    </source>
</evidence>
<gene>
    <name evidence="6" type="ORF">A2633_05815</name>
</gene>
<dbReference type="GO" id="GO:0005886">
    <property type="term" value="C:plasma membrane"/>
    <property type="evidence" value="ECO:0007669"/>
    <property type="project" value="TreeGrafter"/>
</dbReference>
<feature type="transmembrane region" description="Helical" evidence="5">
    <location>
        <begin position="12"/>
        <end position="32"/>
    </location>
</feature>
<comment type="caution">
    <text evidence="6">The sequence shown here is derived from an EMBL/GenBank/DDBJ whole genome shotgun (WGS) entry which is preliminary data.</text>
</comment>
<evidence type="ECO:0000313" key="6">
    <source>
        <dbReference type="EMBL" id="OGZ94804.1"/>
    </source>
</evidence>
<reference evidence="6 7" key="1">
    <citation type="journal article" date="2016" name="Nat. Commun.">
        <title>Thousands of microbial genomes shed light on interconnected biogeochemical processes in an aquifer system.</title>
        <authorList>
            <person name="Anantharaman K."/>
            <person name="Brown C.T."/>
            <person name="Hug L.A."/>
            <person name="Sharon I."/>
            <person name="Castelle C.J."/>
            <person name="Probst A.J."/>
            <person name="Thomas B.C."/>
            <person name="Singh A."/>
            <person name="Wilkins M.J."/>
            <person name="Karaoz U."/>
            <person name="Brodie E.L."/>
            <person name="Williams K.H."/>
            <person name="Hubbard S.S."/>
            <person name="Banfield J.F."/>
        </authorList>
    </citation>
    <scope>NUCLEOTIDE SEQUENCE [LARGE SCALE GENOMIC DNA]</scope>
</reference>
<dbReference type="EMBL" id="MHQC01000027">
    <property type="protein sequence ID" value="OGZ94804.1"/>
    <property type="molecule type" value="Genomic_DNA"/>
</dbReference>
<dbReference type="PANTHER" id="PTHR11384">
    <property type="entry name" value="ATP-BINDING CASSETTE, SUB-FAMILY D MEMBER"/>
    <property type="match status" value="1"/>
</dbReference>
<proteinExistence type="predicted"/>
<keyword evidence="4 5" id="KW-0472">Membrane</keyword>
<feature type="transmembrane region" description="Helical" evidence="5">
    <location>
        <begin position="58"/>
        <end position="82"/>
    </location>
</feature>
<dbReference type="InterPro" id="IPR009248">
    <property type="entry name" value="SbmA_BacA"/>
</dbReference>
<dbReference type="GO" id="GO:1904680">
    <property type="term" value="F:peptide transmembrane transporter activity"/>
    <property type="evidence" value="ECO:0007669"/>
    <property type="project" value="InterPro"/>
</dbReference>
<feature type="transmembrane region" description="Helical" evidence="5">
    <location>
        <begin position="130"/>
        <end position="149"/>
    </location>
</feature>
<dbReference type="Proteomes" id="UP000177152">
    <property type="component" value="Unassembled WGS sequence"/>
</dbReference>
<dbReference type="AlphaFoldDB" id="A0A1G2K5T4"/>
<keyword evidence="2 5" id="KW-0812">Transmembrane</keyword>
<name>A0A1G2K5T4_9BACT</name>
<keyword evidence="1" id="KW-0813">Transport</keyword>
<feature type="transmembrane region" description="Helical" evidence="5">
    <location>
        <begin position="176"/>
        <end position="196"/>
    </location>
</feature>
<dbReference type="PANTHER" id="PTHR11384:SF59">
    <property type="entry name" value="LYSOSOMAL COBALAMIN TRANSPORTER ABCD4"/>
    <property type="match status" value="1"/>
</dbReference>
<dbReference type="GO" id="GO:0015833">
    <property type="term" value="P:peptide transport"/>
    <property type="evidence" value="ECO:0007669"/>
    <property type="project" value="InterPro"/>
</dbReference>
<organism evidence="6 7">
    <name type="scientific">Candidatus Sungbacteria bacterium RIFCSPHIGHO2_01_FULL_47_32</name>
    <dbReference type="NCBI Taxonomy" id="1802264"/>
    <lineage>
        <taxon>Bacteria</taxon>
        <taxon>Candidatus Sungiibacteriota</taxon>
    </lineage>
</organism>
<sequence>MFKAFFRSRHWAPWAYGVGLVVIAFVGAGVYLEILWNSWIKNFYDILGSPKEHTLQEFYWQLLVFGGLAAGFIVLGWLSTFITQHYTFRWRTAINDYYLFLWCEISGTIEGEGQRIQEDAKRLGELVEDFAEQFLNICILLPFFLRLLYRAGATIDLAWVSQKVPVLGPLVSGQGAMVKIALVTSIIGTVVCIYAGRKLPRIQYDNQVVEAAYRRDLELAIGHKPRAGLLEELLLRFVGLRGNYFRMYWEVGKFNLVRISFSQVMVILPYLLVAPSIFAGIATLGTMQQTINIFDTVRYKFSFFIYNWRGLSELFSIRLRLKEFENNLDRYRPE</sequence>
<evidence type="ECO:0008006" key="8">
    <source>
        <dbReference type="Google" id="ProtNLM"/>
    </source>
</evidence>
<accession>A0A1G2K5T4</accession>
<dbReference type="InterPro" id="IPR050835">
    <property type="entry name" value="ABC_transporter_sub-D"/>
</dbReference>
<evidence type="ECO:0000256" key="3">
    <source>
        <dbReference type="ARBA" id="ARBA00022989"/>
    </source>
</evidence>
<evidence type="ECO:0000256" key="2">
    <source>
        <dbReference type="ARBA" id="ARBA00022692"/>
    </source>
</evidence>
<protein>
    <recommendedName>
        <fullName evidence="8">Transporter</fullName>
    </recommendedName>
</protein>
<keyword evidence="3 5" id="KW-1133">Transmembrane helix</keyword>
<evidence type="ECO:0000313" key="7">
    <source>
        <dbReference type="Proteomes" id="UP000177152"/>
    </source>
</evidence>
<evidence type="ECO:0000256" key="1">
    <source>
        <dbReference type="ARBA" id="ARBA00022448"/>
    </source>
</evidence>
<evidence type="ECO:0000256" key="4">
    <source>
        <dbReference type="ARBA" id="ARBA00023136"/>
    </source>
</evidence>